<name>A0A0L0P7M1_CANAR</name>
<dbReference type="VEuPathDB" id="FungiDB:CJJ07_005214"/>
<dbReference type="VEuPathDB" id="FungiDB:CJJ09_003336"/>
<evidence type="ECO:0000256" key="2">
    <source>
        <dbReference type="ARBA" id="ARBA00007891"/>
    </source>
</evidence>
<dbReference type="AlphaFoldDB" id="A0A0L0P7M1"/>
<evidence type="ECO:0000256" key="10">
    <source>
        <dbReference type="SAM" id="MobiDB-lite"/>
    </source>
</evidence>
<dbReference type="Proteomes" id="UP000037122">
    <property type="component" value="Unassembled WGS sequence"/>
</dbReference>
<dbReference type="PANTHER" id="PTHR13050:SF7">
    <property type="entry name" value="VESICLE TRANSPORT PROTEIN USE1"/>
    <property type="match status" value="1"/>
</dbReference>
<dbReference type="VEuPathDB" id="FungiDB:CJI97_001528"/>
<reference evidence="13" key="1">
    <citation type="journal article" date="2015" name="BMC Genomics">
        <title>Draft genome of a commonly misdiagnosed multidrug resistant pathogen Candida auris.</title>
        <authorList>
            <person name="Chatterjee S."/>
            <person name="Alampalli S.V."/>
            <person name="Nageshan R.K."/>
            <person name="Chettiar S.T."/>
            <person name="Joshi S."/>
            <person name="Tatu U.S."/>
        </authorList>
    </citation>
    <scope>NUCLEOTIDE SEQUENCE [LARGE SCALE GENOMIC DNA]</scope>
    <source>
        <strain evidence="13">6684</strain>
    </source>
</reference>
<proteinExistence type="inferred from homology"/>
<keyword evidence="9 11" id="KW-0472">Membrane</keyword>
<evidence type="ECO:0000256" key="9">
    <source>
        <dbReference type="ARBA" id="ARBA00023136"/>
    </source>
</evidence>
<dbReference type="GO" id="GO:0015031">
    <property type="term" value="P:protein transport"/>
    <property type="evidence" value="ECO:0007669"/>
    <property type="project" value="UniProtKB-KW"/>
</dbReference>
<dbReference type="InterPro" id="IPR019150">
    <property type="entry name" value="Vesicle_transport_protein_Use1"/>
</dbReference>
<evidence type="ECO:0000256" key="1">
    <source>
        <dbReference type="ARBA" id="ARBA00004163"/>
    </source>
</evidence>
<comment type="subcellular location">
    <subcellularLocation>
        <location evidence="1">Endoplasmic reticulum membrane</location>
        <topology evidence="1">Single-pass type IV membrane protein</topology>
    </subcellularLocation>
</comment>
<evidence type="ECO:0000256" key="6">
    <source>
        <dbReference type="ARBA" id="ARBA00022892"/>
    </source>
</evidence>
<organism evidence="12 13">
    <name type="scientific">Candidozyma auris</name>
    <name type="common">Yeast</name>
    <name type="synonym">Candida auris</name>
    <dbReference type="NCBI Taxonomy" id="498019"/>
    <lineage>
        <taxon>Eukaryota</taxon>
        <taxon>Fungi</taxon>
        <taxon>Dikarya</taxon>
        <taxon>Ascomycota</taxon>
        <taxon>Saccharomycotina</taxon>
        <taxon>Pichiomycetes</taxon>
        <taxon>Metschnikowiaceae</taxon>
        <taxon>Candidozyma</taxon>
    </lineage>
</organism>
<protein>
    <submittedName>
        <fullName evidence="12">Uncharacterized protein</fullName>
    </submittedName>
</protein>
<comment type="similarity">
    <text evidence="2">Belongs to the USE1 family.</text>
</comment>
<evidence type="ECO:0000256" key="3">
    <source>
        <dbReference type="ARBA" id="ARBA00022448"/>
    </source>
</evidence>
<keyword evidence="8 11" id="KW-1133">Transmembrane helix</keyword>
<dbReference type="GO" id="GO:0005484">
    <property type="term" value="F:SNAP receptor activity"/>
    <property type="evidence" value="ECO:0007669"/>
    <property type="project" value="TreeGrafter"/>
</dbReference>
<gene>
    <name evidence="12" type="ORF">QG37_00578</name>
</gene>
<dbReference type="CDD" id="cd15860">
    <property type="entry name" value="SNARE_USE1"/>
    <property type="match status" value="1"/>
</dbReference>
<dbReference type="PANTHER" id="PTHR13050">
    <property type="entry name" value="USE1-LIKE PROTEIN"/>
    <property type="match status" value="1"/>
</dbReference>
<dbReference type="GO" id="GO:0031201">
    <property type="term" value="C:SNARE complex"/>
    <property type="evidence" value="ECO:0007669"/>
    <property type="project" value="TreeGrafter"/>
</dbReference>
<evidence type="ECO:0000313" key="13">
    <source>
        <dbReference type="Proteomes" id="UP000037122"/>
    </source>
</evidence>
<keyword evidence="5" id="KW-0256">Endoplasmic reticulum</keyword>
<keyword evidence="4 11" id="KW-0812">Transmembrane</keyword>
<evidence type="ECO:0000313" key="12">
    <source>
        <dbReference type="EMBL" id="KNE02324.1"/>
    </source>
</evidence>
<sequence length="302" mass="34021">MTPLKENINCMHFFQHILIPEFLCELTDVALIFRVLLSSHLLATRIINRTSSCILLTMSLDPSAIQLIISRHKQDLQSYASSADPYVQSISLRRVQTDLPHLLRALNGHKNSKDYEYTHAKLNELSALIDEILFKNQKALEADLARKRYEYPPQTDPIGQSTSELVEKDDPRNDLTSLRKRLLADGTSTSLIDDKRAEQGNEYHETMQENILKDLTSLATDLKSAALSLSSKITEDTKVVDETGERMLKNLSLMQTVGTNLNGYLVGKSGGKISLFFLLKTSLLVLFVFVIALVLINFLPKM</sequence>
<evidence type="ECO:0000256" key="8">
    <source>
        <dbReference type="ARBA" id="ARBA00022989"/>
    </source>
</evidence>
<evidence type="ECO:0000256" key="7">
    <source>
        <dbReference type="ARBA" id="ARBA00022927"/>
    </source>
</evidence>
<dbReference type="GO" id="GO:0006890">
    <property type="term" value="P:retrograde vesicle-mediated transport, Golgi to endoplasmic reticulum"/>
    <property type="evidence" value="ECO:0007669"/>
    <property type="project" value="TreeGrafter"/>
</dbReference>
<dbReference type="VEuPathDB" id="FungiDB:B9J08_001078"/>
<keyword evidence="3" id="KW-0813">Transport</keyword>
<dbReference type="VEuPathDB" id="FungiDB:QG37_00578"/>
<feature type="transmembrane region" description="Helical" evidence="11">
    <location>
        <begin position="275"/>
        <end position="299"/>
    </location>
</feature>
<dbReference type="EMBL" id="LGST01000004">
    <property type="protein sequence ID" value="KNE02324.1"/>
    <property type="molecule type" value="Genomic_DNA"/>
</dbReference>
<evidence type="ECO:0000256" key="4">
    <source>
        <dbReference type="ARBA" id="ARBA00022692"/>
    </source>
</evidence>
<keyword evidence="6" id="KW-0931">ER-Golgi transport</keyword>
<dbReference type="GO" id="GO:0005789">
    <property type="term" value="C:endoplasmic reticulum membrane"/>
    <property type="evidence" value="ECO:0007669"/>
    <property type="project" value="UniProtKB-SubCell"/>
</dbReference>
<comment type="caution">
    <text evidence="12">The sequence shown here is derived from an EMBL/GenBank/DDBJ whole genome shotgun (WGS) entry which is preliminary data.</text>
</comment>
<dbReference type="Pfam" id="PF09753">
    <property type="entry name" value="Use1"/>
    <property type="match status" value="1"/>
</dbReference>
<accession>A0A0L0P7M1</accession>
<keyword evidence="7" id="KW-0653">Protein transport</keyword>
<feature type="region of interest" description="Disordered" evidence="10">
    <location>
        <begin position="151"/>
        <end position="171"/>
    </location>
</feature>
<dbReference type="VEuPathDB" id="FungiDB:CJI96_0002926"/>
<evidence type="ECO:0000256" key="5">
    <source>
        <dbReference type="ARBA" id="ARBA00022824"/>
    </source>
</evidence>
<evidence type="ECO:0000256" key="11">
    <source>
        <dbReference type="SAM" id="Phobius"/>
    </source>
</evidence>